<feature type="region of interest" description="Disordered" evidence="1">
    <location>
        <begin position="49"/>
        <end position="91"/>
    </location>
</feature>
<dbReference type="AlphaFoldDB" id="A0A517KZ70"/>
<evidence type="ECO:0000256" key="1">
    <source>
        <dbReference type="SAM" id="MobiDB-lite"/>
    </source>
</evidence>
<protein>
    <submittedName>
        <fullName evidence="3">Uncharacterized protein</fullName>
    </submittedName>
</protein>
<accession>A0A517KZ70</accession>
<dbReference type="EMBL" id="CP042186">
    <property type="protein sequence ID" value="QDS68673.1"/>
    <property type="molecule type" value="Genomic_DNA"/>
</dbReference>
<feature type="compositionally biased region" description="Polar residues" evidence="1">
    <location>
        <begin position="63"/>
        <end position="73"/>
    </location>
</feature>
<sequence length="182" mass="20123">MRTSRYVFGLTSKTCGNNCIGKTGFANGLNQPFTTSIWLYARAKKSGNVKLDNPTPKRDPSIGVQQDTGSKNGLTRRPESEKSKQATAGTLKTATTSDTALVASKEPARRYAYPQRLLIWNGGVWKNAFIGLVNVASLTWMGWGLAFWAPSYMMIPELNGWYTIPGTSLLHYKNEIIKLISQ</sequence>
<proteinExistence type="predicted"/>
<evidence type="ECO:0000256" key="2">
    <source>
        <dbReference type="SAM" id="Phobius"/>
    </source>
</evidence>
<keyword evidence="2" id="KW-1133">Transmembrane helix</keyword>
<name>A0A517KZ70_9PEZI</name>
<keyword evidence="2" id="KW-0472">Membrane</keyword>
<gene>
    <name evidence="3" type="ORF">FKW77_002139</name>
</gene>
<dbReference type="OrthoDB" id="2386090at2759"/>
<keyword evidence="4" id="KW-1185">Reference proteome</keyword>
<organism evidence="3 4">
    <name type="scientific">Venturia effusa</name>
    <dbReference type="NCBI Taxonomy" id="50376"/>
    <lineage>
        <taxon>Eukaryota</taxon>
        <taxon>Fungi</taxon>
        <taxon>Dikarya</taxon>
        <taxon>Ascomycota</taxon>
        <taxon>Pezizomycotina</taxon>
        <taxon>Dothideomycetes</taxon>
        <taxon>Pleosporomycetidae</taxon>
        <taxon>Venturiales</taxon>
        <taxon>Venturiaceae</taxon>
        <taxon>Venturia</taxon>
    </lineage>
</organism>
<keyword evidence="2" id="KW-0812">Transmembrane</keyword>
<dbReference type="Proteomes" id="UP000316270">
    <property type="component" value="Chromosome 2"/>
</dbReference>
<feature type="transmembrane region" description="Helical" evidence="2">
    <location>
        <begin position="128"/>
        <end position="149"/>
    </location>
</feature>
<evidence type="ECO:0000313" key="4">
    <source>
        <dbReference type="Proteomes" id="UP000316270"/>
    </source>
</evidence>
<reference evidence="3 4" key="1">
    <citation type="submission" date="2019-07" db="EMBL/GenBank/DDBJ databases">
        <title>Finished genome of Venturia effusa.</title>
        <authorList>
            <person name="Young C.A."/>
            <person name="Cox M.P."/>
            <person name="Ganley A.R.D."/>
            <person name="David W.J."/>
        </authorList>
    </citation>
    <scope>NUCLEOTIDE SEQUENCE [LARGE SCALE GENOMIC DNA]</scope>
    <source>
        <strain evidence="4">albino</strain>
    </source>
</reference>
<evidence type="ECO:0000313" key="3">
    <source>
        <dbReference type="EMBL" id="QDS68673.1"/>
    </source>
</evidence>